<dbReference type="AlphaFoldDB" id="A0A1X0IJ59"/>
<evidence type="ECO:0000313" key="2">
    <source>
        <dbReference type="Proteomes" id="UP000192534"/>
    </source>
</evidence>
<keyword evidence="2" id="KW-1185">Reference proteome</keyword>
<evidence type="ECO:0000313" key="1">
    <source>
        <dbReference type="EMBL" id="ORB47766.1"/>
    </source>
</evidence>
<name>A0A1X0IJ59_MYCRH</name>
<accession>A0A1X0IJ59</accession>
<proteinExistence type="predicted"/>
<dbReference type="EMBL" id="MVIH01000024">
    <property type="protein sequence ID" value="ORB47766.1"/>
    <property type="molecule type" value="Genomic_DNA"/>
</dbReference>
<reference evidence="1 2" key="1">
    <citation type="submission" date="2016-12" db="EMBL/GenBank/DDBJ databases">
        <title>The new phylogeny of genus Mycobacterium.</title>
        <authorList>
            <person name="Tortoli E."/>
            <person name="Trovato A."/>
            <person name="Cirillo D.M."/>
        </authorList>
    </citation>
    <scope>NUCLEOTIDE SEQUENCE [LARGE SCALE GENOMIC DNA]</scope>
    <source>
        <strain evidence="1 2">DSM 44223</strain>
    </source>
</reference>
<comment type="caution">
    <text evidence="1">The sequence shown here is derived from an EMBL/GenBank/DDBJ whole genome shotgun (WGS) entry which is preliminary data.</text>
</comment>
<protein>
    <submittedName>
        <fullName evidence="1">Uncharacterized protein</fullName>
    </submittedName>
</protein>
<dbReference type="Proteomes" id="UP000192534">
    <property type="component" value="Unassembled WGS sequence"/>
</dbReference>
<gene>
    <name evidence="1" type="ORF">BST42_27030</name>
</gene>
<organism evidence="1 2">
    <name type="scientific">Mycolicibacterium rhodesiae</name>
    <name type="common">Mycobacterium rhodesiae</name>
    <dbReference type="NCBI Taxonomy" id="36814"/>
    <lineage>
        <taxon>Bacteria</taxon>
        <taxon>Bacillati</taxon>
        <taxon>Actinomycetota</taxon>
        <taxon>Actinomycetes</taxon>
        <taxon>Mycobacteriales</taxon>
        <taxon>Mycobacteriaceae</taxon>
        <taxon>Mycolicibacterium</taxon>
    </lineage>
</organism>
<sequence>MNGPQVHPDAVTCIVCREVCAARQVTRSGIPAHYQCQLDKLPRDEQNPGLMRYDGKARHDD</sequence>